<dbReference type="EMBL" id="BQKM01000001">
    <property type="protein sequence ID" value="GJN50681.1"/>
    <property type="molecule type" value="Genomic_DNA"/>
</dbReference>
<dbReference type="InterPro" id="IPR050307">
    <property type="entry name" value="Sterol_Desaturase_Related"/>
</dbReference>
<protein>
    <submittedName>
        <fullName evidence="7">Sterol desaturase</fullName>
    </submittedName>
</protein>
<evidence type="ECO:0000256" key="1">
    <source>
        <dbReference type="ARBA" id="ARBA00004370"/>
    </source>
</evidence>
<feature type="transmembrane region" description="Helical" evidence="5">
    <location>
        <begin position="55"/>
        <end position="74"/>
    </location>
</feature>
<keyword evidence="8" id="KW-1185">Reference proteome</keyword>
<evidence type="ECO:0000313" key="8">
    <source>
        <dbReference type="Proteomes" id="UP001054892"/>
    </source>
</evidence>
<feature type="transmembrane region" description="Helical" evidence="5">
    <location>
        <begin position="119"/>
        <end position="139"/>
    </location>
</feature>
<dbReference type="Pfam" id="PF04116">
    <property type="entry name" value="FA_hydroxylase"/>
    <property type="match status" value="1"/>
</dbReference>
<name>A0ABQ4VSJ3_9PSED</name>
<evidence type="ECO:0000259" key="6">
    <source>
        <dbReference type="Pfam" id="PF04116"/>
    </source>
</evidence>
<feature type="transmembrane region" description="Helical" evidence="5">
    <location>
        <begin position="151"/>
        <end position="168"/>
    </location>
</feature>
<dbReference type="InterPro" id="IPR006694">
    <property type="entry name" value="Fatty_acid_hydroxylase"/>
</dbReference>
<dbReference type="Proteomes" id="UP001054892">
    <property type="component" value="Unassembled WGS sequence"/>
</dbReference>
<feature type="transmembrane region" description="Helical" evidence="5">
    <location>
        <begin position="229"/>
        <end position="249"/>
    </location>
</feature>
<keyword evidence="3 5" id="KW-1133">Transmembrane helix</keyword>
<dbReference type="PANTHER" id="PTHR11863">
    <property type="entry name" value="STEROL DESATURASE"/>
    <property type="match status" value="1"/>
</dbReference>
<evidence type="ECO:0000256" key="2">
    <source>
        <dbReference type="ARBA" id="ARBA00022692"/>
    </source>
</evidence>
<gene>
    <name evidence="7" type="ORF">TUM20286_04330</name>
</gene>
<feature type="transmembrane region" description="Helical" evidence="5">
    <location>
        <begin position="94"/>
        <end position="112"/>
    </location>
</feature>
<feature type="domain" description="Fatty acid hydroxylase" evidence="6">
    <location>
        <begin position="235"/>
        <end position="369"/>
    </location>
</feature>
<keyword evidence="2 5" id="KW-0812">Transmembrane</keyword>
<evidence type="ECO:0000256" key="3">
    <source>
        <dbReference type="ARBA" id="ARBA00022989"/>
    </source>
</evidence>
<feature type="transmembrane region" description="Helical" evidence="5">
    <location>
        <begin position="189"/>
        <end position="217"/>
    </location>
</feature>
<accession>A0ABQ4VSJ3</accession>
<comment type="subcellular location">
    <subcellularLocation>
        <location evidence="1">Membrane</location>
    </subcellularLocation>
</comment>
<evidence type="ECO:0000313" key="7">
    <source>
        <dbReference type="EMBL" id="GJN50681.1"/>
    </source>
</evidence>
<comment type="caution">
    <text evidence="7">The sequence shown here is derived from an EMBL/GenBank/DDBJ whole genome shotgun (WGS) entry which is preliminary data.</text>
</comment>
<proteinExistence type="predicted"/>
<keyword evidence="4 5" id="KW-0472">Membrane</keyword>
<evidence type="ECO:0000256" key="5">
    <source>
        <dbReference type="SAM" id="Phobius"/>
    </source>
</evidence>
<evidence type="ECO:0000256" key="4">
    <source>
        <dbReference type="ARBA" id="ARBA00023136"/>
    </source>
</evidence>
<reference evidence="7 8" key="1">
    <citation type="submission" date="2021-12" db="EMBL/GenBank/DDBJ databases">
        <title>Characterization of novel class B3 metallo-beta-lactamase from novel Pseudomonas species.</title>
        <authorList>
            <person name="Yamada K."/>
            <person name="Aoki K."/>
            <person name="Ishii Y."/>
        </authorList>
    </citation>
    <scope>NUCLEOTIDE SEQUENCE [LARGE SCALE GENOMIC DNA]</scope>
    <source>
        <strain evidence="7 8">TUM20286</strain>
    </source>
</reference>
<organism evidence="7 8">
    <name type="scientific">Pseudomonas tohonis</name>
    <dbReference type="NCBI Taxonomy" id="2725477"/>
    <lineage>
        <taxon>Bacteria</taxon>
        <taxon>Pseudomonadati</taxon>
        <taxon>Pseudomonadota</taxon>
        <taxon>Gammaproteobacteria</taxon>
        <taxon>Pseudomonadales</taxon>
        <taxon>Pseudomonadaceae</taxon>
        <taxon>Pseudomonas</taxon>
    </lineage>
</organism>
<sequence length="414" mass="46682">MFVGTGGLERGVDVKIGSGFSADFMEDVRMQAIKAYFQRHGHDPFRIGEGRISGYLSAALGLLSLCAVLCFLFPEWLTFAEFRKVYSEQFARSVLLVGLVASFSLGTLNILLNRRKRLGFTGIAASGLAVFLGGTNIQFETIGQTPYSLGLDWFVLALLVSAIVFIPLEKLYAKDPQQNILRPHWRTDLAYFFVSHMLVQFILIFVTASSTLLGGWAVSPAFQAGVQSLPVWLQFILAVLVADLGQYWLHRLYHVVPWLWRFHAVHHSSTAMDWLAGSRIHFVEILLTRTGVLVPLMLMGFSPQAMNAYVILVGVQAVLAHANVRIDGGWLNYLLVLPRYHHWHHARHPDYIYKNYAIHLPIVDMLFGTFKLPPKEWPTRYGVFGKPLPDGILRQHLYPFQKPEPKAPVKPKAS</sequence>